<dbReference type="NCBIfam" id="NF047839">
    <property type="entry name" value="PspM_Rv2743c"/>
    <property type="match status" value="1"/>
</dbReference>
<dbReference type="InterPro" id="IPR057952">
    <property type="entry name" value="Rv2743c-like"/>
</dbReference>
<name>A0A0D0X467_9ACTN</name>
<proteinExistence type="predicted"/>
<accession>A0A1C4V3A4</accession>
<keyword evidence="1" id="KW-0812">Transmembrane</keyword>
<dbReference type="GeneID" id="301304414"/>
<feature type="transmembrane region" description="Helical" evidence="1">
    <location>
        <begin position="47"/>
        <end position="65"/>
    </location>
</feature>
<evidence type="ECO:0000313" key="3">
    <source>
        <dbReference type="EMBL" id="SCE78366.1"/>
    </source>
</evidence>
<evidence type="ECO:0000256" key="1">
    <source>
        <dbReference type="SAM" id="Phobius"/>
    </source>
</evidence>
<dbReference type="Pfam" id="PF25587">
    <property type="entry name" value="Rv2743c"/>
    <property type="match status" value="1"/>
</dbReference>
<accession>A0A0D0X467</accession>
<dbReference type="EMBL" id="JXSX01000001">
    <property type="protein sequence ID" value="KIR65639.1"/>
    <property type="molecule type" value="Genomic_DNA"/>
</dbReference>
<keyword evidence="4" id="KW-1185">Reference proteome</keyword>
<keyword evidence="1" id="KW-0472">Membrane</keyword>
<dbReference type="OrthoDB" id="3405022at2"/>
<dbReference type="EMBL" id="FMCW01000006">
    <property type="protein sequence ID" value="SCE78366.1"/>
    <property type="molecule type" value="Genomic_DNA"/>
</dbReference>
<dbReference type="Proteomes" id="UP000032254">
    <property type="component" value="Unassembled WGS sequence"/>
</dbReference>
<sequence length="277" mass="28805">MADERARYFRQLRRLRRSARRWSVLGGGLTGAAAVLTPYAGLGLPDAAWAGAAGSAVALAAWRWIDLRALAARPAPPALDPAEAAARSRARLVAAVERLPAGQGVVAEVRRARSRLALRGTSVAEPWARLDRAALTLGGMTGRLTGLAEPAVSEAAAADRSLRELAGRVASVERALRLAPADARAPLAEAHRELSAQLESGVAAYERLVVAAAGYLAEDARSDAGHLGGRAASEQAAASRLAEATDLLHGVASALAELRTVGEPLRTVGDPLRTPTH</sequence>
<protein>
    <submittedName>
        <fullName evidence="2">Uncharacterized protein</fullName>
    </submittedName>
</protein>
<evidence type="ECO:0000313" key="2">
    <source>
        <dbReference type="EMBL" id="KIR65639.1"/>
    </source>
</evidence>
<reference evidence="2 4" key="1">
    <citation type="submission" date="2015-01" db="EMBL/GenBank/DDBJ databases">
        <title>Sequencing and annotation of Micromonospora carbonacea strain JXNU-1 genome.</title>
        <authorList>
            <person name="Long Z."/>
            <person name="Huang Y."/>
            <person name="Jiang Y."/>
        </authorList>
    </citation>
    <scope>NUCLEOTIDE SEQUENCE [LARGE SCALE GENOMIC DNA]</scope>
    <source>
        <strain evidence="2 4">JXNU-1</strain>
    </source>
</reference>
<reference evidence="3 5" key="2">
    <citation type="submission" date="2016-06" db="EMBL/GenBank/DDBJ databases">
        <authorList>
            <person name="Kjaerup R.B."/>
            <person name="Dalgaard T.S."/>
            <person name="Juul-Madsen H.R."/>
        </authorList>
    </citation>
    <scope>NUCLEOTIDE SEQUENCE [LARGE SCALE GENOMIC DNA]</scope>
    <source>
        <strain evidence="3 5">DSM 45626</strain>
    </source>
</reference>
<dbReference type="AlphaFoldDB" id="A0A0D0X467"/>
<dbReference type="RefSeq" id="WP_043962446.1">
    <property type="nucleotide sequence ID" value="NZ_CBDREH010000024.1"/>
</dbReference>
<keyword evidence="1" id="KW-1133">Transmembrane helix</keyword>
<dbReference type="Proteomes" id="UP000199375">
    <property type="component" value="Unassembled WGS sequence"/>
</dbReference>
<dbReference type="PATRIC" id="fig|47853.6.peg.2072"/>
<gene>
    <name evidence="3" type="ORF">GA0070558_106152</name>
    <name evidence="2" type="ORF">TK50_09735</name>
</gene>
<evidence type="ECO:0000313" key="4">
    <source>
        <dbReference type="Proteomes" id="UP000032254"/>
    </source>
</evidence>
<organism evidence="2 4">
    <name type="scientific">Micromonospora haikouensis</name>
    <dbReference type="NCBI Taxonomy" id="686309"/>
    <lineage>
        <taxon>Bacteria</taxon>
        <taxon>Bacillati</taxon>
        <taxon>Actinomycetota</taxon>
        <taxon>Actinomycetes</taxon>
        <taxon>Micromonosporales</taxon>
        <taxon>Micromonosporaceae</taxon>
        <taxon>Micromonospora</taxon>
    </lineage>
</organism>
<feature type="transmembrane region" description="Helical" evidence="1">
    <location>
        <begin position="21"/>
        <end position="41"/>
    </location>
</feature>
<evidence type="ECO:0000313" key="5">
    <source>
        <dbReference type="Proteomes" id="UP000199375"/>
    </source>
</evidence>